<dbReference type="PANTHER" id="PTHR43090">
    <property type="entry name" value="1-(5-PHOSPHORIBOSYL)-5-[(5-PHOSPHORIBOSYLAMINO)METHYLIDENEAMINO] IMIDAZOLE-4-CARBOXAMIDE ISOMERASE"/>
    <property type="match status" value="1"/>
</dbReference>
<comment type="subcellular location">
    <subcellularLocation>
        <location evidence="2 12 14">Cytoplasm</location>
    </subcellularLocation>
</comment>
<evidence type="ECO:0000313" key="16">
    <source>
        <dbReference type="Proteomes" id="UP000190042"/>
    </source>
</evidence>
<dbReference type="InterPro" id="IPR044524">
    <property type="entry name" value="Isoase_HisA-like"/>
</dbReference>
<name>A0A1T4YL43_9BACL</name>
<dbReference type="CDD" id="cd04732">
    <property type="entry name" value="HisA"/>
    <property type="match status" value="1"/>
</dbReference>
<dbReference type="InterPro" id="IPR011060">
    <property type="entry name" value="RibuloseP-bd_barrel"/>
</dbReference>
<evidence type="ECO:0000256" key="9">
    <source>
        <dbReference type="ARBA" id="ARBA00023102"/>
    </source>
</evidence>
<evidence type="ECO:0000256" key="12">
    <source>
        <dbReference type="HAMAP-Rule" id="MF_01014"/>
    </source>
</evidence>
<dbReference type="EC" id="5.3.1.16" evidence="5 12"/>
<dbReference type="GO" id="GO:0000105">
    <property type="term" value="P:L-histidine biosynthetic process"/>
    <property type="evidence" value="ECO:0007669"/>
    <property type="project" value="UniProtKB-UniRule"/>
</dbReference>
<dbReference type="EMBL" id="FUYJ01000006">
    <property type="protein sequence ID" value="SKB02268.1"/>
    <property type="molecule type" value="Genomic_DNA"/>
</dbReference>
<protein>
    <recommendedName>
        <fullName evidence="6 12">1-(5-phosphoribosyl)-5-[(5-phosphoribosylamino)methylideneamino] imidazole-4-carboxamide isomerase</fullName>
        <ecNumber evidence="5 12">5.3.1.16</ecNumber>
    </recommendedName>
    <alternativeName>
        <fullName evidence="11 12">Phosphoribosylformimino-5-aminoimidazole carboxamide ribotide isomerase</fullName>
    </alternativeName>
</protein>
<dbReference type="AlphaFoldDB" id="A0A1T4YL43"/>
<evidence type="ECO:0000256" key="7">
    <source>
        <dbReference type="ARBA" id="ARBA00022490"/>
    </source>
</evidence>
<feature type="active site" description="Proton acceptor" evidence="12">
    <location>
        <position position="8"/>
    </location>
</feature>
<dbReference type="InterPro" id="IPR023016">
    <property type="entry name" value="HisA/PriA"/>
</dbReference>
<reference evidence="16" key="1">
    <citation type="submission" date="2017-02" db="EMBL/GenBank/DDBJ databases">
        <authorList>
            <person name="Varghese N."/>
            <person name="Submissions S."/>
        </authorList>
    </citation>
    <scope>NUCLEOTIDE SEQUENCE [LARGE SCALE GENOMIC DNA]</scope>
    <source>
        <strain evidence="16">DSM 23966</strain>
    </source>
</reference>
<dbReference type="PANTHER" id="PTHR43090:SF2">
    <property type="entry name" value="1-(5-PHOSPHORIBOSYL)-5-[(5-PHOSPHORIBOSYLAMINO)METHYLIDENEAMINO] IMIDAZOLE-4-CARBOXAMIDE ISOMERASE"/>
    <property type="match status" value="1"/>
</dbReference>
<dbReference type="InterPro" id="IPR006062">
    <property type="entry name" value="His_biosynth"/>
</dbReference>
<dbReference type="GO" id="GO:0000162">
    <property type="term" value="P:L-tryptophan biosynthetic process"/>
    <property type="evidence" value="ECO:0007669"/>
    <property type="project" value="TreeGrafter"/>
</dbReference>
<keyword evidence="10 12" id="KW-0413">Isomerase</keyword>
<dbReference type="NCBIfam" id="TIGR00007">
    <property type="entry name" value="1-(5-phosphoribosyl)-5-[(5-phosphoribosylamino)methylideneamino]imidazole-4-carboxamide isomerase"/>
    <property type="match status" value="1"/>
</dbReference>
<dbReference type="Pfam" id="PF00977">
    <property type="entry name" value="His_biosynth"/>
    <property type="match status" value="1"/>
</dbReference>
<gene>
    <name evidence="12" type="primary">hisA</name>
    <name evidence="15" type="ORF">SAMN04244570_2894</name>
</gene>
<sequence length="241" mass="26005">MILFPAIDIRGGKCVRLIQGDYGQEIIYNDSPTNMAIEWQRQGAEYIHVVDLDGAKTGDSLNKKAIEAIARAVIIPVQVGGGIRTMDIVDSHIESGVSRVIIGTAAIQNPEFLKQAVEKYGEKIAVSIDARNGLVATDGWTETSNVKAVDLLQDLAKIGVKTVVYTDIMKDGMLQGPNFEELQVMNETSSIDIIASGGVSTENDIQKLAAQDMYGAIIGKALYEGKLSLEKLLGDDSYVSN</sequence>
<evidence type="ECO:0000256" key="6">
    <source>
        <dbReference type="ARBA" id="ARBA00018464"/>
    </source>
</evidence>
<dbReference type="RefSeq" id="WP_078818118.1">
    <property type="nucleotide sequence ID" value="NZ_FUYJ01000006.1"/>
</dbReference>
<feature type="active site" description="Proton donor" evidence="12">
    <location>
        <position position="129"/>
    </location>
</feature>
<accession>A0A1T4YL43</accession>
<evidence type="ECO:0000256" key="4">
    <source>
        <dbReference type="ARBA" id="ARBA00009667"/>
    </source>
</evidence>
<dbReference type="SUPFAM" id="SSF51366">
    <property type="entry name" value="Ribulose-phoshate binding barrel"/>
    <property type="match status" value="1"/>
</dbReference>
<evidence type="ECO:0000256" key="14">
    <source>
        <dbReference type="RuleBase" id="RU003658"/>
    </source>
</evidence>
<dbReference type="InterPro" id="IPR006063">
    <property type="entry name" value="HisA_bact_arch"/>
</dbReference>
<evidence type="ECO:0000256" key="3">
    <source>
        <dbReference type="ARBA" id="ARBA00005133"/>
    </source>
</evidence>
<dbReference type="HAMAP" id="MF_01014">
    <property type="entry name" value="HisA"/>
    <property type="match status" value="1"/>
</dbReference>
<evidence type="ECO:0000256" key="10">
    <source>
        <dbReference type="ARBA" id="ARBA00023235"/>
    </source>
</evidence>
<keyword evidence="9 12" id="KW-0368">Histidine biosynthesis</keyword>
<dbReference type="UniPathway" id="UPA00031">
    <property type="reaction ID" value="UER00009"/>
</dbReference>
<dbReference type="GO" id="GO:0005737">
    <property type="term" value="C:cytoplasm"/>
    <property type="evidence" value="ECO:0007669"/>
    <property type="project" value="UniProtKB-SubCell"/>
</dbReference>
<evidence type="ECO:0000256" key="8">
    <source>
        <dbReference type="ARBA" id="ARBA00022605"/>
    </source>
</evidence>
<evidence type="ECO:0000256" key="5">
    <source>
        <dbReference type="ARBA" id="ARBA00012550"/>
    </source>
</evidence>
<dbReference type="InterPro" id="IPR013785">
    <property type="entry name" value="Aldolase_TIM"/>
</dbReference>
<comment type="similarity">
    <text evidence="4 12 13">Belongs to the HisA/HisF family.</text>
</comment>
<dbReference type="FunFam" id="3.20.20.70:FF:000009">
    <property type="entry name" value="1-(5-phosphoribosyl)-5-[(5-phosphoribosylamino)methylideneamino] imidazole-4-carboxamide isomerase"/>
    <property type="match status" value="1"/>
</dbReference>
<organism evidence="15 16">
    <name type="scientific">Sporosarcina newyorkensis</name>
    <dbReference type="NCBI Taxonomy" id="759851"/>
    <lineage>
        <taxon>Bacteria</taxon>
        <taxon>Bacillati</taxon>
        <taxon>Bacillota</taxon>
        <taxon>Bacilli</taxon>
        <taxon>Bacillales</taxon>
        <taxon>Caryophanaceae</taxon>
        <taxon>Sporosarcina</taxon>
    </lineage>
</organism>
<evidence type="ECO:0000256" key="13">
    <source>
        <dbReference type="RuleBase" id="RU003657"/>
    </source>
</evidence>
<evidence type="ECO:0000313" key="15">
    <source>
        <dbReference type="EMBL" id="SKB02268.1"/>
    </source>
</evidence>
<keyword evidence="7 12" id="KW-0963">Cytoplasm</keyword>
<keyword evidence="16" id="KW-1185">Reference proteome</keyword>
<dbReference type="Proteomes" id="UP000190042">
    <property type="component" value="Unassembled WGS sequence"/>
</dbReference>
<evidence type="ECO:0000256" key="2">
    <source>
        <dbReference type="ARBA" id="ARBA00004496"/>
    </source>
</evidence>
<comment type="catalytic activity">
    <reaction evidence="1 12 14">
        <text>1-(5-phospho-beta-D-ribosyl)-5-[(5-phospho-beta-D-ribosylamino)methylideneamino]imidazole-4-carboxamide = 5-[(5-phospho-1-deoxy-D-ribulos-1-ylimino)methylamino]-1-(5-phospho-beta-D-ribosyl)imidazole-4-carboxamide</text>
        <dbReference type="Rhea" id="RHEA:15469"/>
        <dbReference type="ChEBI" id="CHEBI:58435"/>
        <dbReference type="ChEBI" id="CHEBI:58525"/>
        <dbReference type="EC" id="5.3.1.16"/>
    </reaction>
</comment>
<comment type="pathway">
    <text evidence="3 12 14">Amino-acid biosynthesis; L-histidine biosynthesis; L-histidine from 5-phospho-alpha-D-ribose 1-diphosphate: step 4/9.</text>
</comment>
<dbReference type="Gene3D" id="3.20.20.70">
    <property type="entry name" value="Aldolase class I"/>
    <property type="match status" value="1"/>
</dbReference>
<keyword evidence="8 12" id="KW-0028">Amino-acid biosynthesis</keyword>
<evidence type="ECO:0000256" key="11">
    <source>
        <dbReference type="ARBA" id="ARBA00030547"/>
    </source>
</evidence>
<dbReference type="GO" id="GO:0003949">
    <property type="term" value="F:1-(5-phosphoribosyl)-5-[(5-phosphoribosylamino)methylideneamino]imidazole-4-carboxamide isomerase activity"/>
    <property type="evidence" value="ECO:0007669"/>
    <property type="project" value="UniProtKB-UniRule"/>
</dbReference>
<proteinExistence type="inferred from homology"/>
<evidence type="ECO:0000256" key="1">
    <source>
        <dbReference type="ARBA" id="ARBA00000901"/>
    </source>
</evidence>